<proteinExistence type="predicted"/>
<evidence type="ECO:0000256" key="1">
    <source>
        <dbReference type="SAM" id="MobiDB-lite"/>
    </source>
</evidence>
<dbReference type="Proteomes" id="UP000694570">
    <property type="component" value="Unplaced"/>
</dbReference>
<evidence type="ECO:0000313" key="2">
    <source>
        <dbReference type="Ensembl" id="ENSSSCP00030007883.1"/>
    </source>
</evidence>
<organism evidence="2 3">
    <name type="scientific">Sus scrofa</name>
    <name type="common">Pig</name>
    <dbReference type="NCBI Taxonomy" id="9823"/>
    <lineage>
        <taxon>Eukaryota</taxon>
        <taxon>Metazoa</taxon>
        <taxon>Chordata</taxon>
        <taxon>Craniata</taxon>
        <taxon>Vertebrata</taxon>
        <taxon>Euteleostomi</taxon>
        <taxon>Mammalia</taxon>
        <taxon>Eutheria</taxon>
        <taxon>Laurasiatheria</taxon>
        <taxon>Artiodactyla</taxon>
        <taxon>Suina</taxon>
        <taxon>Suidae</taxon>
        <taxon>Sus</taxon>
    </lineage>
</organism>
<evidence type="ECO:0000313" key="3">
    <source>
        <dbReference type="Proteomes" id="UP000694570"/>
    </source>
</evidence>
<accession>A0A8D1BZY6</accession>
<reference evidence="2" key="1">
    <citation type="submission" date="2025-08" db="UniProtKB">
        <authorList>
            <consortium name="Ensembl"/>
        </authorList>
    </citation>
    <scope>IDENTIFICATION</scope>
</reference>
<dbReference type="AlphaFoldDB" id="A0A8D1BZY6"/>
<feature type="region of interest" description="Disordered" evidence="1">
    <location>
        <begin position="33"/>
        <end position="54"/>
    </location>
</feature>
<feature type="compositionally biased region" description="Basic and acidic residues" evidence="1">
    <location>
        <begin position="33"/>
        <end position="47"/>
    </location>
</feature>
<dbReference type="Ensembl" id="ENSSSCT00030017726.1">
    <property type="protein sequence ID" value="ENSSSCP00030007883.1"/>
    <property type="gene ID" value="ENSSSCG00030012928.1"/>
</dbReference>
<name>A0A8D1BZY6_PIG</name>
<protein>
    <submittedName>
        <fullName evidence="2">Uncharacterized protein</fullName>
    </submittedName>
</protein>
<sequence length="106" mass="12170">MQGWFKIQKSINVIHYINRLKKKNHIVTSIDAKKNFDKSQPPLHDKNSQQTGNRGKLSQLDKEYLLKDLQIGVPVVVQWIKDPALFLQQLGSLLRHGFNPWPGTVG</sequence>